<reference evidence="6 7" key="1">
    <citation type="submission" date="2018-10" db="EMBL/GenBank/DDBJ databases">
        <title>Genome Sequence of Cohnella sp.</title>
        <authorList>
            <person name="Srinivasan S."/>
            <person name="Kim M.K."/>
        </authorList>
    </citation>
    <scope>NUCLEOTIDE SEQUENCE [LARGE SCALE GENOMIC DNA]</scope>
    <source>
        <strain evidence="6 7">18JY8-7</strain>
    </source>
</reference>
<dbReference type="InterPro" id="IPR038081">
    <property type="entry name" value="CalX-like_sf"/>
</dbReference>
<keyword evidence="1" id="KW-0732">Signal</keyword>
<dbReference type="EMBL" id="CP033433">
    <property type="protein sequence ID" value="AYQ71206.1"/>
    <property type="molecule type" value="Genomic_DNA"/>
</dbReference>
<organism evidence="6 7">
    <name type="scientific">Cohnella candidum</name>
    <dbReference type="NCBI Taxonomy" id="2674991"/>
    <lineage>
        <taxon>Bacteria</taxon>
        <taxon>Bacillati</taxon>
        <taxon>Bacillota</taxon>
        <taxon>Bacilli</taxon>
        <taxon>Bacillales</taxon>
        <taxon>Paenibacillaceae</taxon>
        <taxon>Cohnella</taxon>
    </lineage>
</organism>
<dbReference type="KEGG" id="coh:EAV92_00425"/>
<keyword evidence="4" id="KW-0406">Ion transport</keyword>
<dbReference type="SUPFAM" id="SSF141072">
    <property type="entry name" value="CalX-like"/>
    <property type="match status" value="1"/>
</dbReference>
<evidence type="ECO:0000259" key="5">
    <source>
        <dbReference type="SMART" id="SM00237"/>
    </source>
</evidence>
<proteinExistence type="predicted"/>
<evidence type="ECO:0000256" key="1">
    <source>
        <dbReference type="ARBA" id="ARBA00022729"/>
    </source>
</evidence>
<dbReference type="GO" id="GO:0016020">
    <property type="term" value="C:membrane"/>
    <property type="evidence" value="ECO:0007669"/>
    <property type="project" value="InterPro"/>
</dbReference>
<dbReference type="InterPro" id="IPR003644">
    <property type="entry name" value="Calx_beta"/>
</dbReference>
<dbReference type="Pfam" id="PF13620">
    <property type="entry name" value="CarboxypepD_reg"/>
    <property type="match status" value="2"/>
</dbReference>
<dbReference type="Gene3D" id="2.60.40.1120">
    <property type="entry name" value="Carboxypeptidase-like, regulatory domain"/>
    <property type="match status" value="2"/>
</dbReference>
<dbReference type="AlphaFoldDB" id="A0A3G3JSK3"/>
<name>A0A3G3JSK3_9BACL</name>
<protein>
    <recommendedName>
        <fullName evidence="5">Calx-beta domain-containing protein</fullName>
    </recommendedName>
</protein>
<dbReference type="Gene3D" id="2.60.40.2030">
    <property type="match status" value="1"/>
</dbReference>
<dbReference type="GO" id="GO:0007154">
    <property type="term" value="P:cell communication"/>
    <property type="evidence" value="ECO:0007669"/>
    <property type="project" value="InterPro"/>
</dbReference>
<feature type="domain" description="Calx-beta" evidence="5">
    <location>
        <begin position="48"/>
        <end position="147"/>
    </location>
</feature>
<dbReference type="Pfam" id="PF03160">
    <property type="entry name" value="Calx-beta"/>
    <property type="match status" value="1"/>
</dbReference>
<dbReference type="SUPFAM" id="SSF49464">
    <property type="entry name" value="Carboxypeptidase regulatory domain-like"/>
    <property type="match status" value="2"/>
</dbReference>
<accession>A0A3G3JSK3</accession>
<keyword evidence="7" id="KW-1185">Reference proteome</keyword>
<dbReference type="PANTHER" id="PTHR11878">
    <property type="entry name" value="SODIUM/CALCIUM EXCHANGER"/>
    <property type="match status" value="1"/>
</dbReference>
<evidence type="ECO:0000313" key="6">
    <source>
        <dbReference type="EMBL" id="AYQ71206.1"/>
    </source>
</evidence>
<keyword evidence="4" id="KW-0813">Transport</keyword>
<evidence type="ECO:0000256" key="2">
    <source>
        <dbReference type="ARBA" id="ARBA00022737"/>
    </source>
</evidence>
<evidence type="ECO:0000256" key="4">
    <source>
        <dbReference type="ARBA" id="ARBA00023065"/>
    </source>
</evidence>
<dbReference type="InterPro" id="IPR008969">
    <property type="entry name" value="CarboxyPept-like_regulatory"/>
</dbReference>
<dbReference type="SMART" id="SM00237">
    <property type="entry name" value="Calx_beta"/>
    <property type="match status" value="1"/>
</dbReference>
<dbReference type="Proteomes" id="UP000269097">
    <property type="component" value="Chromosome"/>
</dbReference>
<gene>
    <name evidence="6" type="ORF">EAV92_00425</name>
</gene>
<dbReference type="PANTHER" id="PTHR11878:SF65">
    <property type="entry name" value="NA_CA-EXCHANGE PROTEIN, ISOFORM G"/>
    <property type="match status" value="1"/>
</dbReference>
<dbReference type="InterPro" id="IPR051171">
    <property type="entry name" value="CaCA"/>
</dbReference>
<evidence type="ECO:0000256" key="3">
    <source>
        <dbReference type="ARBA" id="ARBA00022837"/>
    </source>
</evidence>
<evidence type="ECO:0000313" key="7">
    <source>
        <dbReference type="Proteomes" id="UP000269097"/>
    </source>
</evidence>
<sequence length="504" mass="53517">MTVYNLYHIMSHVYNLYHGGLKMLLSLRKKTLSLLAVFLIIGTLLLPQFAAAQDTPHPGVLQLSQSEYSVIENAGTLTVTVNRTGGSDGNIGVEYCDCAITATRNVDYQYVHGWLQFADGETSKTFQVHIIDDTAVEGPETFRLLLKGTTGGATLANPPYSIVTIVDDDQPAPAEQGTVKGKVADAITLASLTGATVDVYDSSNVKVTTVTTDDSGQYSLTLPAGSYKIVASKTGYSSENNLVTVTANTDTFNSPLYLVPVANQGNGTVSGTITNALTGLPVPGLTLTFRKGQNVFDGPSSGTATTDQSGQYTIDLPSGNYTAEITGTGYLPSSILVVAVGGTVKDHQDGTVTPTLAEDEIRIVLNWGASPSDLDSHLTGPNGASRFHVYYSNSTYDTDTTDASLDIDDTTSFGPETITLKHPGDGVYRYSVHDYTNRFSNSSQALSNSGAVVNVYQGSNLLATFYAPTDTAGTLWTVFEINNGVFVPVNQLKFNSDSSNVSAF</sequence>
<keyword evidence="3" id="KW-0106">Calcium</keyword>
<dbReference type="GO" id="GO:0030001">
    <property type="term" value="P:metal ion transport"/>
    <property type="evidence" value="ECO:0007669"/>
    <property type="project" value="TreeGrafter"/>
</dbReference>
<keyword evidence="2" id="KW-0677">Repeat</keyword>